<reference evidence="1 2" key="1">
    <citation type="submission" date="2020-08" db="EMBL/GenBank/DDBJ databases">
        <title>Sequencing the genomes of 1000 actinobacteria strains.</title>
        <authorList>
            <person name="Klenk H.-P."/>
        </authorList>
    </citation>
    <scope>NUCLEOTIDE SEQUENCE [LARGE SCALE GENOMIC DNA]</scope>
    <source>
        <strain evidence="1 2">DSM 45823</strain>
    </source>
</reference>
<dbReference type="InterPro" id="IPR058532">
    <property type="entry name" value="YjbR/MT2646/Rv2570-like"/>
</dbReference>
<dbReference type="Proteomes" id="UP000539313">
    <property type="component" value="Unassembled WGS sequence"/>
</dbReference>
<dbReference type="AlphaFoldDB" id="A0A7W3MV64"/>
<dbReference type="GO" id="GO:0003677">
    <property type="term" value="F:DNA binding"/>
    <property type="evidence" value="ECO:0007669"/>
    <property type="project" value="UniProtKB-KW"/>
</dbReference>
<sequence>MGTSRDDDPRQRVVAICSALPEATAESGQHIVFRVRGKTFAYYTDDHHGDGRLTFQCKAAPDERQALLDGDGRRYFVPPYVGPRGWIGVYLDVPDVDWAEIGQLAADSYRMVAPKRLAAQV</sequence>
<name>A0A7W3MV64_9ACTN</name>
<accession>A0A7W3MV64</accession>
<proteinExistence type="predicted"/>
<dbReference type="Gene3D" id="3.90.1150.30">
    <property type="match status" value="1"/>
</dbReference>
<evidence type="ECO:0000313" key="1">
    <source>
        <dbReference type="EMBL" id="MBA9002485.1"/>
    </source>
</evidence>
<dbReference type="Pfam" id="PF04237">
    <property type="entry name" value="YjbR"/>
    <property type="match status" value="1"/>
</dbReference>
<organism evidence="1 2">
    <name type="scientific">Thermomonospora cellulosilytica</name>
    <dbReference type="NCBI Taxonomy" id="1411118"/>
    <lineage>
        <taxon>Bacteria</taxon>
        <taxon>Bacillati</taxon>
        <taxon>Actinomycetota</taxon>
        <taxon>Actinomycetes</taxon>
        <taxon>Streptosporangiales</taxon>
        <taxon>Thermomonosporaceae</taxon>
        <taxon>Thermomonospora</taxon>
    </lineage>
</organism>
<evidence type="ECO:0000313" key="2">
    <source>
        <dbReference type="Proteomes" id="UP000539313"/>
    </source>
</evidence>
<protein>
    <submittedName>
        <fullName evidence="1">Putative DNA-binding protein (MmcQ/YjbR family)</fullName>
    </submittedName>
</protein>
<gene>
    <name evidence="1" type="ORF">HNR21_001367</name>
</gene>
<dbReference type="EMBL" id="JACJII010000001">
    <property type="protein sequence ID" value="MBA9002485.1"/>
    <property type="molecule type" value="Genomic_DNA"/>
</dbReference>
<comment type="caution">
    <text evidence="1">The sequence shown here is derived from an EMBL/GenBank/DDBJ whole genome shotgun (WGS) entry which is preliminary data.</text>
</comment>
<dbReference type="InterPro" id="IPR038056">
    <property type="entry name" value="YjbR-like_sf"/>
</dbReference>
<keyword evidence="1" id="KW-0238">DNA-binding</keyword>
<dbReference type="RefSeq" id="WP_182704498.1">
    <property type="nucleotide sequence ID" value="NZ_JACJII010000001.1"/>
</dbReference>
<dbReference type="SUPFAM" id="SSF142906">
    <property type="entry name" value="YjbR-like"/>
    <property type="match status" value="1"/>
</dbReference>
<keyword evidence="2" id="KW-1185">Reference proteome</keyword>